<dbReference type="Gene3D" id="3.30.420.130">
    <property type="entry name" value="Dinitrogenase iron-molybdenum cofactor biosynthesis domain"/>
    <property type="match status" value="1"/>
</dbReference>
<evidence type="ECO:0000256" key="3">
    <source>
        <dbReference type="ARBA" id="ARBA00005155"/>
    </source>
</evidence>
<dbReference type="PROSITE" id="PS01305">
    <property type="entry name" value="MOAA_NIFB_PQQE"/>
    <property type="match status" value="1"/>
</dbReference>
<dbReference type="NCBIfam" id="TIGR01290">
    <property type="entry name" value="nifB"/>
    <property type="match status" value="1"/>
</dbReference>
<name>A0A4R1K363_9GAMM</name>
<dbReference type="UniPathway" id="UPA00782"/>
<dbReference type="AlphaFoldDB" id="A0A4R1K363"/>
<comment type="function">
    <text evidence="2">Involved in the biosynthesis of the iron-molybdenum cofactor (FeMo-co or M-cluster) found in the dinitrogenase enzyme of the nitrogenase complex in nitrogen-fixing microorganisms. NifB catalyzes the crucial step of radical SAM-dependent carbide insertion that occurs concomitant with the insertion of a 9th sulfur and the rearrangement/coupling of two [4Fe-4S] clusters into a [8Fe-9S-C] cluster, the precursor to the M-cluster.</text>
</comment>
<dbReference type="Pfam" id="PF04055">
    <property type="entry name" value="Radical_SAM"/>
    <property type="match status" value="1"/>
</dbReference>
<evidence type="ECO:0000256" key="13">
    <source>
        <dbReference type="ARBA" id="ARBA00030926"/>
    </source>
</evidence>
<dbReference type="PANTHER" id="PTHR43787:SF13">
    <property type="entry name" value="FEMO COFACTOR BIOSYNTHESIS PROTEIN NIFB"/>
    <property type="match status" value="1"/>
</dbReference>
<dbReference type="InterPro" id="IPR058240">
    <property type="entry name" value="rSAM_sf"/>
</dbReference>
<evidence type="ECO:0000256" key="12">
    <source>
        <dbReference type="ARBA" id="ARBA00023239"/>
    </source>
</evidence>
<dbReference type="SFLD" id="SFLDS00029">
    <property type="entry name" value="Radical_SAM"/>
    <property type="match status" value="1"/>
</dbReference>
<dbReference type="InterPro" id="IPR007197">
    <property type="entry name" value="rSAM"/>
</dbReference>
<dbReference type="SFLD" id="SFLDF00281">
    <property type="entry name" value="FeMo_cofactor_biosynthesis_pro"/>
    <property type="match status" value="1"/>
</dbReference>
<keyword evidence="11" id="KW-0535">Nitrogen fixation</keyword>
<evidence type="ECO:0000256" key="9">
    <source>
        <dbReference type="ARBA" id="ARBA00023004"/>
    </source>
</evidence>
<keyword evidence="7" id="KW-0949">S-adenosyl-L-methionine</keyword>
<keyword evidence="6" id="KW-0004">4Fe-4S</keyword>
<sequence>MGSCSGSCHPESGHLPTLSRAMSERVANHPCYSSTTSHRFARMHLAVAPACNMQCHYCNRKFDCSNESRPGVVSELLTPKQALHKALHVAAALPQLSVIGIAGPGDPLANPQKTFRTLELIKQNLPDIRLCLSTNGLALPKYVDRIADLGVDHVTITINTLDAHVAADIYEWMAYEGRSYKGLTAGQLLIDQQMEGMRKLVEKGILVKVNSVFIPRLNSQHLPELSRELQRQKVFLHNVMPLLAKPEYGTHFGLNHEPEPTTEQLTEVRQQCGQSIVQMTHCQQCRADAIGLLGEDRSQQFNLADLSDKAPDYQQVLVNRTKIQADLVSAGAAEDEDAMLVAVASTEQIAIDQHFGHAQSFLIYSVSSEGVYFVQHRRVPQYCTGDEQCDESSDVQAVLQILEDIDAVFCARIGMAPWRKLEAQHTTPVVDYAWQPIHQAIAQWWQLNKPELLARSEVS</sequence>
<evidence type="ECO:0000256" key="5">
    <source>
        <dbReference type="ARBA" id="ARBA00021702"/>
    </source>
</evidence>
<dbReference type="PANTHER" id="PTHR43787">
    <property type="entry name" value="FEMO COFACTOR BIOSYNTHESIS PROTEIN NIFB-RELATED"/>
    <property type="match status" value="1"/>
</dbReference>
<evidence type="ECO:0000256" key="11">
    <source>
        <dbReference type="ARBA" id="ARBA00023231"/>
    </source>
</evidence>
<dbReference type="SFLD" id="SFLDG01068">
    <property type="entry name" value="FeMo_cofactor_biosynthesis_pro"/>
    <property type="match status" value="1"/>
</dbReference>
<keyword evidence="8" id="KW-0479">Metal-binding</keyword>
<dbReference type="GO" id="GO:0016829">
    <property type="term" value="F:lyase activity"/>
    <property type="evidence" value="ECO:0007669"/>
    <property type="project" value="UniProtKB-KW"/>
</dbReference>
<proteinExistence type="inferred from homology"/>
<dbReference type="InterPro" id="IPR013785">
    <property type="entry name" value="Aldolase_TIM"/>
</dbReference>
<dbReference type="GO" id="GO:0032324">
    <property type="term" value="P:molybdopterin cofactor biosynthetic process"/>
    <property type="evidence" value="ECO:0007669"/>
    <property type="project" value="UniProtKB-ARBA"/>
</dbReference>
<comment type="similarity">
    <text evidence="4">Belongs to the radical SAM superfamily. NifB family.</text>
</comment>
<evidence type="ECO:0000259" key="15">
    <source>
        <dbReference type="PROSITE" id="PS51918"/>
    </source>
</evidence>
<protein>
    <recommendedName>
        <fullName evidence="5">FeMo cofactor biosynthesis protein NifB</fullName>
    </recommendedName>
    <alternativeName>
        <fullName evidence="14">Nitrogenase cofactor maturase NifB</fullName>
    </alternativeName>
    <alternativeName>
        <fullName evidence="13">Radical SAM assemblase NifB</fullName>
    </alternativeName>
</protein>
<evidence type="ECO:0000256" key="10">
    <source>
        <dbReference type="ARBA" id="ARBA00023014"/>
    </source>
</evidence>
<comment type="pathway">
    <text evidence="3">Cofactor biosynthesis; Fe-Mo cofactor biosynthesis.</text>
</comment>
<accession>A0A4R1K363</accession>
<dbReference type="CDD" id="cd00852">
    <property type="entry name" value="NifB"/>
    <property type="match status" value="1"/>
</dbReference>
<dbReference type="InterPro" id="IPR000385">
    <property type="entry name" value="MoaA_NifB_PqqE_Fe-S-bd_CS"/>
</dbReference>
<dbReference type="OrthoDB" id="9785734at2"/>
<dbReference type="InterPro" id="IPR003731">
    <property type="entry name" value="Di-Nase_FeMo-co_biosynth"/>
</dbReference>
<dbReference type="PROSITE" id="PS51918">
    <property type="entry name" value="RADICAL_SAM"/>
    <property type="match status" value="1"/>
</dbReference>
<evidence type="ECO:0000256" key="6">
    <source>
        <dbReference type="ARBA" id="ARBA00022485"/>
    </source>
</evidence>
<dbReference type="GO" id="GO:0051539">
    <property type="term" value="F:4 iron, 4 sulfur cluster binding"/>
    <property type="evidence" value="ECO:0007669"/>
    <property type="project" value="UniProtKB-KW"/>
</dbReference>
<dbReference type="SMART" id="SM00729">
    <property type="entry name" value="Elp3"/>
    <property type="match status" value="1"/>
</dbReference>
<dbReference type="InterPro" id="IPR006638">
    <property type="entry name" value="Elp3/MiaA/NifB-like_rSAM"/>
</dbReference>
<dbReference type="InterPro" id="IPR034165">
    <property type="entry name" value="NifB_C"/>
</dbReference>
<dbReference type="Pfam" id="PF02579">
    <property type="entry name" value="Nitro_FeMo-Co"/>
    <property type="match status" value="1"/>
</dbReference>
<dbReference type="SFLD" id="SFLDG01067">
    <property type="entry name" value="SPASM/twitch_domain_containing"/>
    <property type="match status" value="1"/>
</dbReference>
<dbReference type="CDD" id="cd01335">
    <property type="entry name" value="Radical_SAM"/>
    <property type="match status" value="1"/>
</dbReference>
<dbReference type="EMBL" id="SMGD01000011">
    <property type="protein sequence ID" value="TCK58505.1"/>
    <property type="molecule type" value="Genomic_DNA"/>
</dbReference>
<evidence type="ECO:0000256" key="14">
    <source>
        <dbReference type="ARBA" id="ARBA00032102"/>
    </source>
</evidence>
<dbReference type="SUPFAM" id="SSF53146">
    <property type="entry name" value="Nitrogenase accessory factor-like"/>
    <property type="match status" value="1"/>
</dbReference>
<comment type="cofactor">
    <cofactor evidence="1">
        <name>[4Fe-4S] cluster</name>
        <dbReference type="ChEBI" id="CHEBI:49883"/>
    </cofactor>
</comment>
<organism evidence="16 17">
    <name type="scientific">Celerinatantimonas diazotrophica</name>
    <dbReference type="NCBI Taxonomy" id="412034"/>
    <lineage>
        <taxon>Bacteria</taxon>
        <taxon>Pseudomonadati</taxon>
        <taxon>Pseudomonadota</taxon>
        <taxon>Gammaproteobacteria</taxon>
        <taxon>Celerinatantimonadaceae</taxon>
        <taxon>Celerinatantimonas</taxon>
    </lineage>
</organism>
<evidence type="ECO:0000256" key="1">
    <source>
        <dbReference type="ARBA" id="ARBA00001966"/>
    </source>
</evidence>
<dbReference type="Gene3D" id="3.20.20.70">
    <property type="entry name" value="Aldolase class I"/>
    <property type="match status" value="1"/>
</dbReference>
<evidence type="ECO:0000313" key="17">
    <source>
        <dbReference type="Proteomes" id="UP000295565"/>
    </source>
</evidence>
<keyword evidence="12" id="KW-0456">Lyase</keyword>
<feature type="domain" description="Radical SAM core" evidence="15">
    <location>
        <begin position="37"/>
        <end position="283"/>
    </location>
</feature>
<keyword evidence="17" id="KW-1185">Reference proteome</keyword>
<evidence type="ECO:0000256" key="4">
    <source>
        <dbReference type="ARBA" id="ARBA00006804"/>
    </source>
</evidence>
<keyword evidence="10" id="KW-0411">Iron-sulfur</keyword>
<dbReference type="GO" id="GO:0046872">
    <property type="term" value="F:metal ion binding"/>
    <property type="evidence" value="ECO:0007669"/>
    <property type="project" value="UniProtKB-KW"/>
</dbReference>
<evidence type="ECO:0000256" key="8">
    <source>
        <dbReference type="ARBA" id="ARBA00022723"/>
    </source>
</evidence>
<evidence type="ECO:0000256" key="7">
    <source>
        <dbReference type="ARBA" id="ARBA00022691"/>
    </source>
</evidence>
<comment type="caution">
    <text evidence="16">The sequence shown here is derived from an EMBL/GenBank/DDBJ whole genome shotgun (WGS) entry which is preliminary data.</text>
</comment>
<dbReference type="RefSeq" id="WP_131911478.1">
    <property type="nucleotide sequence ID" value="NZ_OU594967.1"/>
</dbReference>
<keyword evidence="9" id="KW-0408">Iron</keyword>
<dbReference type="Proteomes" id="UP000295565">
    <property type="component" value="Unassembled WGS sequence"/>
</dbReference>
<dbReference type="InterPro" id="IPR036105">
    <property type="entry name" value="DiNase_FeMo-co_biosyn_sf"/>
</dbReference>
<evidence type="ECO:0000256" key="2">
    <source>
        <dbReference type="ARBA" id="ARBA00003522"/>
    </source>
</evidence>
<dbReference type="SUPFAM" id="SSF102114">
    <property type="entry name" value="Radical SAM enzymes"/>
    <property type="match status" value="1"/>
</dbReference>
<dbReference type="InterPro" id="IPR005980">
    <property type="entry name" value="Nase_CF_NifB"/>
</dbReference>
<evidence type="ECO:0000313" key="16">
    <source>
        <dbReference type="EMBL" id="TCK58505.1"/>
    </source>
</evidence>
<reference evidence="16 17" key="1">
    <citation type="submission" date="2019-03" db="EMBL/GenBank/DDBJ databases">
        <title>Genomic Encyclopedia of Type Strains, Phase IV (KMG-IV): sequencing the most valuable type-strain genomes for metagenomic binning, comparative biology and taxonomic classification.</title>
        <authorList>
            <person name="Goeker M."/>
        </authorList>
    </citation>
    <scope>NUCLEOTIDE SEQUENCE [LARGE SCALE GENOMIC DNA]</scope>
    <source>
        <strain evidence="16 17">DSM 18577</strain>
    </source>
</reference>
<gene>
    <name evidence="16" type="ORF">EV690_0632</name>
</gene>